<dbReference type="RefSeq" id="WP_122100689.1">
    <property type="nucleotide sequence ID" value="NZ_RFLY01000003.1"/>
</dbReference>
<feature type="transmembrane region" description="Helical" evidence="1">
    <location>
        <begin position="86"/>
        <end position="105"/>
    </location>
</feature>
<evidence type="ECO:0008006" key="4">
    <source>
        <dbReference type="Google" id="ProtNLM"/>
    </source>
</evidence>
<feature type="transmembrane region" description="Helical" evidence="1">
    <location>
        <begin position="112"/>
        <end position="140"/>
    </location>
</feature>
<keyword evidence="1" id="KW-1133">Transmembrane helix</keyword>
<sequence>MQNDPPRRTLVVSVALTLAMTLTRFQHIGALLHLYDASMAVFFLGGLLLRRHAWFLAYLVLAVGIDFTAITLRGENFLQSHCVTPGYGFLLLSYAALWYSGRLYAPRLGRSAGALAGALACGFAAAVVAFLISNGAFYWLGGRYPDPHWAQYVARVWQWGPSYVRVATLYVGVGLAAWAVASALAGRGGARIARA</sequence>
<evidence type="ECO:0000313" key="3">
    <source>
        <dbReference type="Proteomes" id="UP000275012"/>
    </source>
</evidence>
<keyword evidence="1" id="KW-0472">Membrane</keyword>
<keyword evidence="1" id="KW-0812">Transmembrane</keyword>
<protein>
    <recommendedName>
        <fullName evidence="4">Cobalamin ABC transporter</fullName>
    </recommendedName>
</protein>
<evidence type="ECO:0000313" key="2">
    <source>
        <dbReference type="EMBL" id="RMH94167.1"/>
    </source>
</evidence>
<organism evidence="2 3">
    <name type="scientific">Solilutibacter pythonis</name>
    <dbReference type="NCBI Taxonomy" id="2483112"/>
    <lineage>
        <taxon>Bacteria</taxon>
        <taxon>Pseudomonadati</taxon>
        <taxon>Pseudomonadota</taxon>
        <taxon>Gammaproteobacteria</taxon>
        <taxon>Lysobacterales</taxon>
        <taxon>Lysobacteraceae</taxon>
        <taxon>Solilutibacter</taxon>
    </lineage>
</organism>
<feature type="transmembrane region" description="Helical" evidence="1">
    <location>
        <begin position="167"/>
        <end position="186"/>
    </location>
</feature>
<name>A0A3M2I6T8_9GAMM</name>
<dbReference type="Proteomes" id="UP000275012">
    <property type="component" value="Unassembled WGS sequence"/>
</dbReference>
<comment type="caution">
    <text evidence="2">The sequence shown here is derived from an EMBL/GenBank/DDBJ whole genome shotgun (WGS) entry which is preliminary data.</text>
</comment>
<dbReference type="EMBL" id="RFLY01000003">
    <property type="protein sequence ID" value="RMH94167.1"/>
    <property type="molecule type" value="Genomic_DNA"/>
</dbReference>
<feature type="transmembrane region" description="Helical" evidence="1">
    <location>
        <begin position="56"/>
        <end position="74"/>
    </location>
</feature>
<reference evidence="2 3" key="1">
    <citation type="submission" date="2018-10" db="EMBL/GenBank/DDBJ databases">
        <title>Proposal of Lysobacter pythonis sp. nov. isolated from royal pythons (Python regius).</title>
        <authorList>
            <person name="Hans-Juergen B."/>
            <person name="Huptas C."/>
            <person name="Sandra B."/>
            <person name="Igor L."/>
            <person name="Joachim S."/>
            <person name="Siegfried S."/>
            <person name="Mareike W."/>
            <person name="Peter K."/>
        </authorList>
    </citation>
    <scope>NUCLEOTIDE SEQUENCE [LARGE SCALE GENOMIC DNA]</scope>
    <source>
        <strain evidence="2 3">4284/11</strain>
    </source>
</reference>
<evidence type="ECO:0000256" key="1">
    <source>
        <dbReference type="SAM" id="Phobius"/>
    </source>
</evidence>
<dbReference type="OrthoDB" id="9787530at2"/>
<dbReference type="AlphaFoldDB" id="A0A3M2I6T8"/>
<accession>A0A3M2I6T8</accession>
<feature type="transmembrane region" description="Helical" evidence="1">
    <location>
        <begin position="31"/>
        <end position="49"/>
    </location>
</feature>
<proteinExistence type="predicted"/>
<gene>
    <name evidence="2" type="ORF">EBB59_03130</name>
</gene>
<keyword evidence="3" id="KW-1185">Reference proteome</keyword>